<dbReference type="PANTHER" id="PTHR23514">
    <property type="entry name" value="BYPASS OF STOP CODON PROTEIN 6"/>
    <property type="match status" value="1"/>
</dbReference>
<reference evidence="7 8" key="1">
    <citation type="submission" date="2018-12" db="EMBL/GenBank/DDBJ databases">
        <title>Complete Genome Sequence of Glutamicibacter creatinolyticus strain LGCM259,isolated from an abscess of a 12-year-old mare in Italy.</title>
        <authorList>
            <person name="Santos R.G."/>
            <person name="Silva A.L."/>
            <person name="Seyffert N."/>
            <person name="Castro T.L.P."/>
            <person name="Attili A.R."/>
            <person name="Rifici C."/>
            <person name="Mazzullo G."/>
            <person name="Brenig B."/>
            <person name="Venanzi F."/>
            <person name="Azevedo V."/>
        </authorList>
    </citation>
    <scope>NUCLEOTIDE SEQUENCE [LARGE SCALE GENOMIC DNA]</scope>
    <source>
        <strain evidence="7 8">LGCM 259</strain>
    </source>
</reference>
<keyword evidence="3 5" id="KW-1133">Transmembrane helix</keyword>
<feature type="transmembrane region" description="Helical" evidence="5">
    <location>
        <begin position="50"/>
        <end position="68"/>
    </location>
</feature>
<proteinExistence type="predicted"/>
<dbReference type="RefSeq" id="WP_138926344.1">
    <property type="nucleotide sequence ID" value="NZ_CP034412.1"/>
</dbReference>
<feature type="transmembrane region" description="Helical" evidence="5">
    <location>
        <begin position="12"/>
        <end position="30"/>
    </location>
</feature>
<dbReference type="PANTHER" id="PTHR23514:SF13">
    <property type="entry name" value="INNER MEMBRANE PROTEIN YBJJ"/>
    <property type="match status" value="1"/>
</dbReference>
<evidence type="ECO:0000259" key="6">
    <source>
        <dbReference type="PROSITE" id="PS50850"/>
    </source>
</evidence>
<dbReference type="InterPro" id="IPR020846">
    <property type="entry name" value="MFS_dom"/>
</dbReference>
<feature type="transmembrane region" description="Helical" evidence="5">
    <location>
        <begin position="256"/>
        <end position="277"/>
    </location>
</feature>
<feature type="transmembrane region" description="Helical" evidence="5">
    <location>
        <begin position="80"/>
        <end position="100"/>
    </location>
</feature>
<evidence type="ECO:0000256" key="4">
    <source>
        <dbReference type="ARBA" id="ARBA00023136"/>
    </source>
</evidence>
<dbReference type="Proteomes" id="UP000307000">
    <property type="component" value="Chromosome"/>
</dbReference>
<dbReference type="KEGG" id="gcr:GcLGCM259_1646"/>
<evidence type="ECO:0000256" key="3">
    <source>
        <dbReference type="ARBA" id="ARBA00022989"/>
    </source>
</evidence>
<feature type="transmembrane region" description="Helical" evidence="5">
    <location>
        <begin position="171"/>
        <end position="193"/>
    </location>
</feature>
<evidence type="ECO:0000256" key="5">
    <source>
        <dbReference type="SAM" id="Phobius"/>
    </source>
</evidence>
<protein>
    <recommendedName>
        <fullName evidence="6">Major facilitator superfamily (MFS) profile domain-containing protein</fullName>
    </recommendedName>
</protein>
<dbReference type="AlphaFoldDB" id="A0A5B7WVY8"/>
<gene>
    <name evidence="7" type="ORF">GcLGCM259_1646</name>
</gene>
<dbReference type="EMBL" id="CP034412">
    <property type="protein sequence ID" value="QCY47370.1"/>
    <property type="molecule type" value="Genomic_DNA"/>
</dbReference>
<dbReference type="SUPFAM" id="SSF103473">
    <property type="entry name" value="MFS general substrate transporter"/>
    <property type="match status" value="1"/>
</dbReference>
<dbReference type="PROSITE" id="PS50850">
    <property type="entry name" value="MFS"/>
    <property type="match status" value="1"/>
</dbReference>
<comment type="subcellular location">
    <subcellularLocation>
        <location evidence="1">Cell membrane</location>
        <topology evidence="1">Multi-pass membrane protein</topology>
    </subcellularLocation>
</comment>
<dbReference type="InterPro" id="IPR011701">
    <property type="entry name" value="MFS"/>
</dbReference>
<organism evidence="7 8">
    <name type="scientific">Glutamicibacter creatinolyticus</name>
    <dbReference type="NCBI Taxonomy" id="162496"/>
    <lineage>
        <taxon>Bacteria</taxon>
        <taxon>Bacillati</taxon>
        <taxon>Actinomycetota</taxon>
        <taxon>Actinomycetes</taxon>
        <taxon>Micrococcales</taxon>
        <taxon>Micrococcaceae</taxon>
        <taxon>Glutamicibacter</taxon>
    </lineage>
</organism>
<dbReference type="InterPro" id="IPR036259">
    <property type="entry name" value="MFS_trans_sf"/>
</dbReference>
<feature type="transmembrane region" description="Helical" evidence="5">
    <location>
        <begin position="289"/>
        <end position="307"/>
    </location>
</feature>
<dbReference type="InterPro" id="IPR051788">
    <property type="entry name" value="MFS_Transporter"/>
</dbReference>
<evidence type="ECO:0000313" key="7">
    <source>
        <dbReference type="EMBL" id="QCY47370.1"/>
    </source>
</evidence>
<evidence type="ECO:0000256" key="1">
    <source>
        <dbReference type="ARBA" id="ARBA00004651"/>
    </source>
</evidence>
<evidence type="ECO:0000313" key="8">
    <source>
        <dbReference type="Proteomes" id="UP000307000"/>
    </source>
</evidence>
<feature type="transmembrane region" description="Helical" evidence="5">
    <location>
        <begin position="346"/>
        <end position="365"/>
    </location>
</feature>
<dbReference type="GO" id="GO:0022857">
    <property type="term" value="F:transmembrane transporter activity"/>
    <property type="evidence" value="ECO:0007669"/>
    <property type="project" value="InterPro"/>
</dbReference>
<accession>A0A5B7WVY8</accession>
<keyword evidence="8" id="KW-1185">Reference proteome</keyword>
<feature type="transmembrane region" description="Helical" evidence="5">
    <location>
        <begin position="313"/>
        <end position="334"/>
    </location>
</feature>
<keyword evidence="2 5" id="KW-0812">Transmembrane</keyword>
<keyword evidence="4 5" id="KW-0472">Membrane</keyword>
<evidence type="ECO:0000256" key="2">
    <source>
        <dbReference type="ARBA" id="ARBA00022692"/>
    </source>
</evidence>
<feature type="transmembrane region" description="Helical" evidence="5">
    <location>
        <begin position="371"/>
        <end position="395"/>
    </location>
</feature>
<feature type="transmembrane region" description="Helical" evidence="5">
    <location>
        <begin position="106"/>
        <end position="129"/>
    </location>
</feature>
<feature type="transmembrane region" description="Helical" evidence="5">
    <location>
        <begin position="141"/>
        <end position="165"/>
    </location>
</feature>
<name>A0A5B7WVY8_9MICC</name>
<sequence>MAIAAKPASRFTGERLGISLVFFLAGLWYASWVGRLSVIGDVFDFSSSGLGAFLACLTAGSLVGLSVAPMLIRRFSIRNLLFYLPLALAIGLLLMGLSISTFVEPVLAYVVLLGSGIIFGTLDVAMNVYGGGVERRQGHSILPSLHGFFSLGTLLGAGAATATISLQWPSLWHFSVISLIIAALAVWSTTLVADETPTPAPTPVTEESWPSNAASGRYTRYTLLLLGLMVAGLSFTEGAANDWLAVATNTGHGFSHSLGALVFTLFVAAMTLGRFTGGQIVDRLGSVRALLLMGGIGLFGVALFIAGDSAWSIGMGALFWGLGSSLGFPVGMSIAASHSKHLGPRAVSIVSGFGYGAMLSGPPLIGLLGDHIGILLALWLPALVMLGSLLLTPIVGKPARREAKKVIPAAEPGP</sequence>
<dbReference type="Gene3D" id="1.20.1250.20">
    <property type="entry name" value="MFS general substrate transporter like domains"/>
    <property type="match status" value="2"/>
</dbReference>
<feature type="transmembrane region" description="Helical" evidence="5">
    <location>
        <begin position="218"/>
        <end position="236"/>
    </location>
</feature>
<dbReference type="GO" id="GO:0005886">
    <property type="term" value="C:plasma membrane"/>
    <property type="evidence" value="ECO:0007669"/>
    <property type="project" value="UniProtKB-SubCell"/>
</dbReference>
<dbReference type="Pfam" id="PF07690">
    <property type="entry name" value="MFS_1"/>
    <property type="match status" value="1"/>
</dbReference>
<feature type="domain" description="Major facilitator superfamily (MFS) profile" evidence="6">
    <location>
        <begin position="14"/>
        <end position="400"/>
    </location>
</feature>
<dbReference type="CDD" id="cd17393">
    <property type="entry name" value="MFS_MosC_like"/>
    <property type="match status" value="1"/>
</dbReference>